<keyword evidence="3" id="KW-1185">Reference proteome</keyword>
<dbReference type="Proteomes" id="UP000410492">
    <property type="component" value="Unassembled WGS sequence"/>
</dbReference>
<sequence>MIDSITDKLNAFYKKEKSSCNDKQSAFKRIGRYCAVFVGEYDRWYRAEVLDWYLESKTENVKVQLVDFGNKHVLHYKYLRKLTKEFVQLPKLAIKCHFPLMYPPGSTELEKLSEWPALSVDALLGLSGLSRIELTDEDEKRIFQLVYASYVEDQNSVAVDLIDVNEADQEKTVGQLLIDLHMVVQIIPSTYY</sequence>
<dbReference type="InterPro" id="IPR035437">
    <property type="entry name" value="SNase_OB-fold_sf"/>
</dbReference>
<dbReference type="InterPro" id="IPR050621">
    <property type="entry name" value="Tudor_domain_containing"/>
</dbReference>
<dbReference type="GO" id="GO:0005737">
    <property type="term" value="C:cytoplasm"/>
    <property type="evidence" value="ECO:0007669"/>
    <property type="project" value="UniProtKB-ARBA"/>
</dbReference>
<dbReference type="AlphaFoldDB" id="A0A653CPB3"/>
<dbReference type="Gene3D" id="2.40.50.90">
    <property type="match status" value="1"/>
</dbReference>
<evidence type="ECO:0000313" key="3">
    <source>
        <dbReference type="Proteomes" id="UP000410492"/>
    </source>
</evidence>
<evidence type="ECO:0000259" key="1">
    <source>
        <dbReference type="PROSITE" id="PS50304"/>
    </source>
</evidence>
<dbReference type="EMBL" id="CAACVG010008197">
    <property type="protein sequence ID" value="VEN48922.1"/>
    <property type="molecule type" value="Genomic_DNA"/>
</dbReference>
<gene>
    <name evidence="2" type="ORF">CALMAC_LOCUS10204</name>
</gene>
<reference evidence="2 3" key="1">
    <citation type="submission" date="2019-01" db="EMBL/GenBank/DDBJ databases">
        <authorList>
            <person name="Sayadi A."/>
        </authorList>
    </citation>
    <scope>NUCLEOTIDE SEQUENCE [LARGE SCALE GENOMIC DNA]</scope>
</reference>
<dbReference type="PROSITE" id="PS50304">
    <property type="entry name" value="TUDOR"/>
    <property type="match status" value="1"/>
</dbReference>
<dbReference type="Pfam" id="PF00567">
    <property type="entry name" value="TUDOR"/>
    <property type="match status" value="1"/>
</dbReference>
<accession>A0A653CPB3</accession>
<evidence type="ECO:0000313" key="2">
    <source>
        <dbReference type="EMBL" id="VEN48922.1"/>
    </source>
</evidence>
<dbReference type="PANTHER" id="PTHR22948:SF29">
    <property type="entry name" value="FI02030P-RELATED"/>
    <property type="match status" value="1"/>
</dbReference>
<dbReference type="SUPFAM" id="SSF63748">
    <property type="entry name" value="Tudor/PWWP/MBT"/>
    <property type="match status" value="1"/>
</dbReference>
<dbReference type="PANTHER" id="PTHR22948">
    <property type="entry name" value="TUDOR DOMAIN CONTAINING PROTEIN"/>
    <property type="match status" value="1"/>
</dbReference>
<organism evidence="2 3">
    <name type="scientific">Callosobruchus maculatus</name>
    <name type="common">Southern cowpea weevil</name>
    <name type="synonym">Pulse bruchid</name>
    <dbReference type="NCBI Taxonomy" id="64391"/>
    <lineage>
        <taxon>Eukaryota</taxon>
        <taxon>Metazoa</taxon>
        <taxon>Ecdysozoa</taxon>
        <taxon>Arthropoda</taxon>
        <taxon>Hexapoda</taxon>
        <taxon>Insecta</taxon>
        <taxon>Pterygota</taxon>
        <taxon>Neoptera</taxon>
        <taxon>Endopterygota</taxon>
        <taxon>Coleoptera</taxon>
        <taxon>Polyphaga</taxon>
        <taxon>Cucujiformia</taxon>
        <taxon>Chrysomeloidea</taxon>
        <taxon>Chrysomelidae</taxon>
        <taxon>Bruchinae</taxon>
        <taxon>Bruchini</taxon>
        <taxon>Callosobruchus</taxon>
    </lineage>
</organism>
<dbReference type="InterPro" id="IPR002999">
    <property type="entry name" value="Tudor"/>
</dbReference>
<proteinExistence type="predicted"/>
<feature type="domain" description="Tudor" evidence="1">
    <location>
        <begin position="27"/>
        <end position="89"/>
    </location>
</feature>
<name>A0A653CPB3_CALMS</name>
<dbReference type="Gene3D" id="2.30.30.140">
    <property type="match status" value="1"/>
</dbReference>
<dbReference type="CDD" id="cd20379">
    <property type="entry name" value="Tudor_dTUD-like"/>
    <property type="match status" value="1"/>
</dbReference>
<protein>
    <recommendedName>
        <fullName evidence="1">Tudor domain-containing protein</fullName>
    </recommendedName>
</protein>